<dbReference type="AlphaFoldDB" id="A0A8D8RDZ7"/>
<proteinExistence type="predicted"/>
<keyword evidence="1" id="KW-0812">Transmembrane</keyword>
<reference evidence="3" key="1">
    <citation type="submission" date="2021-05" db="EMBL/GenBank/DDBJ databases">
        <authorList>
            <person name="Alioto T."/>
            <person name="Alioto T."/>
            <person name="Gomez Garrido J."/>
        </authorList>
    </citation>
    <scope>NUCLEOTIDE SEQUENCE</scope>
</reference>
<dbReference type="EMBL" id="HBUF01144550">
    <property type="protein sequence ID" value="CAG6646932.1"/>
    <property type="molecule type" value="Transcribed_RNA"/>
</dbReference>
<protein>
    <submittedName>
        <fullName evidence="3">Uncharacterized protein</fullName>
    </submittedName>
</protein>
<feature type="chain" id="PRO_5034660768" evidence="2">
    <location>
        <begin position="33"/>
        <end position="118"/>
    </location>
</feature>
<evidence type="ECO:0000313" key="3">
    <source>
        <dbReference type="EMBL" id="CAG6646932.1"/>
    </source>
</evidence>
<keyword evidence="2" id="KW-0732">Signal</keyword>
<accession>A0A8D8RDZ7</accession>
<keyword evidence="1" id="KW-0472">Membrane</keyword>
<evidence type="ECO:0000256" key="1">
    <source>
        <dbReference type="SAM" id="Phobius"/>
    </source>
</evidence>
<evidence type="ECO:0000256" key="2">
    <source>
        <dbReference type="SAM" id="SignalP"/>
    </source>
</evidence>
<sequence>MFHSFLRLLLLHPYSQIFSHLFLLSHLLLLRSLPFSQVFHICLSSFLRRLLVFLPLHCPRPVSFSYHQHIFCHHGLLLLHSLGPSFLSAFVCHSLLYLHLRRQFPVRRRRHWRRALRQ</sequence>
<feature type="transmembrane region" description="Helical" evidence="1">
    <location>
        <begin position="76"/>
        <end position="100"/>
    </location>
</feature>
<name>A0A8D8RDZ7_9HEMI</name>
<feature type="signal peptide" evidence="2">
    <location>
        <begin position="1"/>
        <end position="32"/>
    </location>
</feature>
<keyword evidence="1" id="KW-1133">Transmembrane helix</keyword>
<organism evidence="3">
    <name type="scientific">Cacopsylla melanoneura</name>
    <dbReference type="NCBI Taxonomy" id="428564"/>
    <lineage>
        <taxon>Eukaryota</taxon>
        <taxon>Metazoa</taxon>
        <taxon>Ecdysozoa</taxon>
        <taxon>Arthropoda</taxon>
        <taxon>Hexapoda</taxon>
        <taxon>Insecta</taxon>
        <taxon>Pterygota</taxon>
        <taxon>Neoptera</taxon>
        <taxon>Paraneoptera</taxon>
        <taxon>Hemiptera</taxon>
        <taxon>Sternorrhyncha</taxon>
        <taxon>Psylloidea</taxon>
        <taxon>Psyllidae</taxon>
        <taxon>Psyllinae</taxon>
        <taxon>Cacopsylla</taxon>
    </lineage>
</organism>